<feature type="transmembrane region" description="Helical" evidence="8">
    <location>
        <begin position="61"/>
        <end position="81"/>
    </location>
</feature>
<dbReference type="PANTHER" id="PTHR30472">
    <property type="entry name" value="FERRIC ENTEROBACTIN TRANSPORT SYSTEM PERMEASE PROTEIN"/>
    <property type="match status" value="1"/>
</dbReference>
<keyword evidence="4" id="KW-1003">Cell membrane</keyword>
<dbReference type="Gene3D" id="1.10.3470.10">
    <property type="entry name" value="ABC transporter involved in vitamin B12 uptake, BtuC"/>
    <property type="match status" value="1"/>
</dbReference>
<dbReference type="FunFam" id="1.10.3470.10:FF:000001">
    <property type="entry name" value="Vitamin B12 ABC transporter permease BtuC"/>
    <property type="match status" value="1"/>
</dbReference>
<organism evidence="9">
    <name type="scientific">uncultured Desulfobacteraceae bacterium</name>
    <dbReference type="NCBI Taxonomy" id="218296"/>
    <lineage>
        <taxon>Bacteria</taxon>
        <taxon>Pseudomonadati</taxon>
        <taxon>Thermodesulfobacteriota</taxon>
        <taxon>Desulfobacteria</taxon>
        <taxon>Desulfobacterales</taxon>
        <taxon>Desulfobacteraceae</taxon>
        <taxon>environmental samples</taxon>
    </lineage>
</organism>
<dbReference type="GO" id="GO:0022857">
    <property type="term" value="F:transmembrane transporter activity"/>
    <property type="evidence" value="ECO:0007669"/>
    <property type="project" value="InterPro"/>
</dbReference>
<evidence type="ECO:0000256" key="6">
    <source>
        <dbReference type="ARBA" id="ARBA00022989"/>
    </source>
</evidence>
<keyword evidence="5 8" id="KW-0812">Transmembrane</keyword>
<dbReference type="Pfam" id="PF01032">
    <property type="entry name" value="FecCD"/>
    <property type="match status" value="1"/>
</dbReference>
<feature type="transmembrane region" description="Helical" evidence="8">
    <location>
        <begin position="243"/>
        <end position="276"/>
    </location>
</feature>
<comment type="subcellular location">
    <subcellularLocation>
        <location evidence="1">Cell membrane</location>
        <topology evidence="1">Multi-pass membrane protein</topology>
    </subcellularLocation>
</comment>
<evidence type="ECO:0000313" key="9">
    <source>
        <dbReference type="EMBL" id="VEN74606.1"/>
    </source>
</evidence>
<dbReference type="AlphaFoldDB" id="A0A484HLZ2"/>
<dbReference type="SUPFAM" id="SSF81345">
    <property type="entry name" value="ABC transporter involved in vitamin B12 uptake, BtuC"/>
    <property type="match status" value="1"/>
</dbReference>
<dbReference type="InterPro" id="IPR000522">
    <property type="entry name" value="ABC_transptr_permease_BtuC"/>
</dbReference>
<comment type="similarity">
    <text evidence="2">Belongs to the binding-protein-dependent transport system permease family. FecCD subfamily.</text>
</comment>
<feature type="transmembrane region" description="Helical" evidence="8">
    <location>
        <begin position="120"/>
        <end position="140"/>
    </location>
</feature>
<dbReference type="GO" id="GO:0005886">
    <property type="term" value="C:plasma membrane"/>
    <property type="evidence" value="ECO:0007669"/>
    <property type="project" value="UniProtKB-SubCell"/>
</dbReference>
<proteinExistence type="inferred from homology"/>
<keyword evidence="7 8" id="KW-0472">Membrane</keyword>
<feature type="transmembrane region" description="Helical" evidence="8">
    <location>
        <begin position="309"/>
        <end position="330"/>
    </location>
</feature>
<evidence type="ECO:0000256" key="2">
    <source>
        <dbReference type="ARBA" id="ARBA00007935"/>
    </source>
</evidence>
<evidence type="ECO:0000256" key="5">
    <source>
        <dbReference type="ARBA" id="ARBA00022692"/>
    </source>
</evidence>
<feature type="transmembrane region" description="Helical" evidence="8">
    <location>
        <begin position="196"/>
        <end position="222"/>
    </location>
</feature>
<dbReference type="CDD" id="cd06550">
    <property type="entry name" value="TM_ABC_iron-siderophores_like"/>
    <property type="match status" value="1"/>
</dbReference>
<accession>A0A484HLZ2</accession>
<dbReference type="EMBL" id="CAACVI010000034">
    <property type="protein sequence ID" value="VEN74606.1"/>
    <property type="molecule type" value="Genomic_DNA"/>
</dbReference>
<feature type="transmembrane region" description="Helical" evidence="8">
    <location>
        <begin position="93"/>
        <end position="114"/>
    </location>
</feature>
<evidence type="ECO:0000256" key="4">
    <source>
        <dbReference type="ARBA" id="ARBA00022475"/>
    </source>
</evidence>
<name>A0A484HLZ2_9BACT</name>
<evidence type="ECO:0000256" key="1">
    <source>
        <dbReference type="ARBA" id="ARBA00004651"/>
    </source>
</evidence>
<keyword evidence="6 8" id="KW-1133">Transmembrane helix</keyword>
<feature type="transmembrane region" description="Helical" evidence="8">
    <location>
        <begin position="152"/>
        <end position="176"/>
    </location>
</feature>
<dbReference type="InterPro" id="IPR037294">
    <property type="entry name" value="ABC_BtuC-like"/>
</dbReference>
<keyword evidence="3" id="KW-0813">Transport</keyword>
<evidence type="ECO:0000256" key="8">
    <source>
        <dbReference type="SAM" id="Phobius"/>
    </source>
</evidence>
<gene>
    <name evidence="9" type="ORF">EPICR_40191</name>
</gene>
<evidence type="ECO:0000256" key="3">
    <source>
        <dbReference type="ARBA" id="ARBA00022448"/>
    </source>
</evidence>
<protein>
    <submittedName>
        <fullName evidence="9">Iron complex transport system permease protein</fullName>
    </submittedName>
</protein>
<feature type="transmembrane region" description="Helical" evidence="8">
    <location>
        <begin position="282"/>
        <end position="302"/>
    </location>
</feature>
<sequence>MTENKKRKWALATASLIGLVAIASLISLCAGSAGIHPADIPGILLKGHGTAERSILLDIRLPRLILGLAVGGSLGLAGALLQGIFRNPLVEPYTLGISGGASLGVCANIILNLHDTLGMLAYPASGFMGAAAVVFLVYGLNRKPGAMKSGGMLLTGVMISYVSSSAVMLLMAVSGNDDLRDIVFWIMGSLDEPSPFLIRASVWVSLAGLAASFFFCLDLNALALGEEEAEHLGVHAARTRKRVFVIASVMTGLSVSVAGVIMFAGLIVPHFMRIIIGSDHRILLVGSFLAGASFLALCDVIARTIISPLELPVGVITGIIGGTVFIWALYRKGSEMS</sequence>
<dbReference type="PANTHER" id="PTHR30472:SF25">
    <property type="entry name" value="ABC TRANSPORTER PERMEASE PROTEIN MJ0876-RELATED"/>
    <property type="match status" value="1"/>
</dbReference>
<evidence type="ECO:0000256" key="7">
    <source>
        <dbReference type="ARBA" id="ARBA00023136"/>
    </source>
</evidence>
<reference evidence="9" key="1">
    <citation type="submission" date="2019-01" db="EMBL/GenBank/DDBJ databases">
        <authorList>
            <consortium name="Genoscope - CEA"/>
            <person name="William W."/>
        </authorList>
    </citation>
    <scope>NUCLEOTIDE SEQUENCE</scope>
    <source>
        <strain evidence="9">CR-1</strain>
    </source>
</reference>